<evidence type="ECO:0008006" key="3">
    <source>
        <dbReference type="Google" id="ProtNLM"/>
    </source>
</evidence>
<organism evidence="1 2">
    <name type="scientific">Roseateles depolymerans</name>
    <dbReference type="NCBI Taxonomy" id="76731"/>
    <lineage>
        <taxon>Bacteria</taxon>
        <taxon>Pseudomonadati</taxon>
        <taxon>Pseudomonadota</taxon>
        <taxon>Betaproteobacteria</taxon>
        <taxon>Burkholderiales</taxon>
        <taxon>Sphaerotilaceae</taxon>
        <taxon>Roseateles</taxon>
    </lineage>
</organism>
<dbReference type="Gene3D" id="3.40.50.2300">
    <property type="match status" value="2"/>
</dbReference>
<evidence type="ECO:0000313" key="1">
    <source>
        <dbReference type="EMBL" id="PZP29032.1"/>
    </source>
</evidence>
<proteinExistence type="predicted"/>
<reference evidence="1 2" key="1">
    <citation type="submission" date="2017-08" db="EMBL/GenBank/DDBJ databases">
        <title>Infants hospitalized years apart are colonized by the same room-sourced microbial strains.</title>
        <authorList>
            <person name="Brooks B."/>
            <person name="Olm M.R."/>
            <person name="Firek B.A."/>
            <person name="Baker R."/>
            <person name="Thomas B.C."/>
            <person name="Morowitz M.J."/>
            <person name="Banfield J.F."/>
        </authorList>
    </citation>
    <scope>NUCLEOTIDE SEQUENCE [LARGE SCALE GENOMIC DNA]</scope>
    <source>
        <strain evidence="1">S2_012_000_R2_81</strain>
    </source>
</reference>
<dbReference type="PANTHER" id="PTHR35271:SF1">
    <property type="entry name" value="ABC TRANSPORTER, SUBSTRATE-BINDING LIPOPROTEIN"/>
    <property type="match status" value="1"/>
</dbReference>
<accession>A0A2W5FDG0</accession>
<dbReference type="InterPro" id="IPR007487">
    <property type="entry name" value="ABC_transpt-TYRBP-like"/>
</dbReference>
<dbReference type="PANTHER" id="PTHR35271">
    <property type="entry name" value="ABC TRANSPORTER, SUBSTRATE-BINDING LIPOPROTEIN-RELATED"/>
    <property type="match status" value="1"/>
</dbReference>
<evidence type="ECO:0000313" key="2">
    <source>
        <dbReference type="Proteomes" id="UP000249633"/>
    </source>
</evidence>
<name>A0A2W5FDG0_9BURK</name>
<sequence length="271" mass="29269">MRILAAEKPTEAAREALSGLLAKFPAATADSDARRLAERSGAAVYVTLGSEALKEMLQAGADGPVLSLLTSSEAYRDIVSPQSTEHRRVPVTALFAEASPAQQMTLVRKIFRRRITVGVLLSEYTASLEAQIRTAARAADLDLEVHRVSPAENPIRALTRLASANVLLALPDRAIMSAENVQAFLEATYRRGMTVVGFSAALVRAGALASVYSTVEEVVAQASLLIEQLASGQQPVPQYPAYWRVAVNERVARSLDIPIDHEVRNLNSPIR</sequence>
<dbReference type="AlphaFoldDB" id="A0A2W5FDG0"/>
<comment type="caution">
    <text evidence="1">The sequence shown here is derived from an EMBL/GenBank/DDBJ whole genome shotgun (WGS) entry which is preliminary data.</text>
</comment>
<dbReference type="Proteomes" id="UP000249633">
    <property type="component" value="Unassembled WGS sequence"/>
</dbReference>
<protein>
    <recommendedName>
        <fullName evidence="3">ABC transporter substrate-binding protein</fullName>
    </recommendedName>
</protein>
<dbReference type="EMBL" id="QFOD01000019">
    <property type="protein sequence ID" value="PZP29032.1"/>
    <property type="molecule type" value="Genomic_DNA"/>
</dbReference>
<gene>
    <name evidence="1" type="ORF">DI603_17600</name>
</gene>